<accession>A0A183A447</accession>
<name>A0A183A447_9TREM</name>
<gene>
    <name evidence="1" type="ORF">ECPE_LOCUS1732</name>
</gene>
<reference evidence="1 2" key="2">
    <citation type="submission" date="2018-11" db="EMBL/GenBank/DDBJ databases">
        <authorList>
            <consortium name="Pathogen Informatics"/>
        </authorList>
    </citation>
    <scope>NUCLEOTIDE SEQUENCE [LARGE SCALE GENOMIC DNA]</scope>
    <source>
        <strain evidence="1 2">Egypt</strain>
    </source>
</reference>
<dbReference type="OrthoDB" id="10434739at2759"/>
<keyword evidence="2" id="KW-1185">Reference proteome</keyword>
<evidence type="ECO:0000313" key="1">
    <source>
        <dbReference type="EMBL" id="VDP45361.1"/>
    </source>
</evidence>
<evidence type="ECO:0000313" key="2">
    <source>
        <dbReference type="Proteomes" id="UP000272942"/>
    </source>
</evidence>
<sequence length="140" mass="14762">MKSCLERCTESVAPSSLAGHLFLLAGLVRGSSVVQLAAPGLDAEHTDDSASTNASILSDIVLYLSQDDLLSVVSFGSKAALLECVLVVVRRLEECVVSLQSKSTAELPTEKTAQEIQEATAIEMNRSASVVLLSDIQVSL</sequence>
<organism evidence="3">
    <name type="scientific">Echinostoma caproni</name>
    <dbReference type="NCBI Taxonomy" id="27848"/>
    <lineage>
        <taxon>Eukaryota</taxon>
        <taxon>Metazoa</taxon>
        <taxon>Spiralia</taxon>
        <taxon>Lophotrochozoa</taxon>
        <taxon>Platyhelminthes</taxon>
        <taxon>Trematoda</taxon>
        <taxon>Digenea</taxon>
        <taxon>Plagiorchiida</taxon>
        <taxon>Echinostomata</taxon>
        <taxon>Echinostomatoidea</taxon>
        <taxon>Echinostomatidae</taxon>
        <taxon>Echinostoma</taxon>
    </lineage>
</organism>
<dbReference type="WBParaSite" id="ECPE_0000173201-mRNA-1">
    <property type="protein sequence ID" value="ECPE_0000173201-mRNA-1"/>
    <property type="gene ID" value="ECPE_0000173201"/>
</dbReference>
<proteinExistence type="predicted"/>
<dbReference type="Proteomes" id="UP000272942">
    <property type="component" value="Unassembled WGS sequence"/>
</dbReference>
<evidence type="ECO:0000313" key="3">
    <source>
        <dbReference type="WBParaSite" id="ECPE_0000173201-mRNA-1"/>
    </source>
</evidence>
<dbReference type="EMBL" id="UZAN01014218">
    <property type="protein sequence ID" value="VDP45361.1"/>
    <property type="molecule type" value="Genomic_DNA"/>
</dbReference>
<reference evidence="3" key="1">
    <citation type="submission" date="2016-06" db="UniProtKB">
        <authorList>
            <consortium name="WormBaseParasite"/>
        </authorList>
    </citation>
    <scope>IDENTIFICATION</scope>
</reference>
<protein>
    <submittedName>
        <fullName evidence="3">WAPL domain-containing protein</fullName>
    </submittedName>
</protein>
<dbReference type="AlphaFoldDB" id="A0A183A447"/>